<dbReference type="EMBL" id="SMOL01000553">
    <property type="protein sequence ID" value="KAB2608929.1"/>
    <property type="molecule type" value="Genomic_DNA"/>
</dbReference>
<dbReference type="Proteomes" id="UP000327157">
    <property type="component" value="Chromosome 14"/>
</dbReference>
<evidence type="ECO:0000256" key="1">
    <source>
        <dbReference type="SAM" id="MobiDB-lite"/>
    </source>
</evidence>
<organism evidence="2 3">
    <name type="scientific">Pyrus ussuriensis x Pyrus communis</name>
    <dbReference type="NCBI Taxonomy" id="2448454"/>
    <lineage>
        <taxon>Eukaryota</taxon>
        <taxon>Viridiplantae</taxon>
        <taxon>Streptophyta</taxon>
        <taxon>Embryophyta</taxon>
        <taxon>Tracheophyta</taxon>
        <taxon>Spermatophyta</taxon>
        <taxon>Magnoliopsida</taxon>
        <taxon>eudicotyledons</taxon>
        <taxon>Gunneridae</taxon>
        <taxon>Pentapetalae</taxon>
        <taxon>rosids</taxon>
        <taxon>fabids</taxon>
        <taxon>Rosales</taxon>
        <taxon>Rosaceae</taxon>
        <taxon>Amygdaloideae</taxon>
        <taxon>Maleae</taxon>
        <taxon>Pyrus</taxon>
    </lineage>
</organism>
<proteinExistence type="predicted"/>
<accession>A0A5N5G0J6</accession>
<sequence>MWDTIDVPIMHEYMMSNLISNHRAASRVSQTPSPAVNAATTSPPNMGTTDVPPVTPFGPTVSTALASSTSSMMHLVLSTRRTHRRPQSSEEAKQSGEASFVHGEGSQTGNASFSYFRICYSFRGGSAEFSVENRILLQHHYELTNLDANQNQYINDLCTSRFTQWKSDIHKHYEIYDGPEANSINRSKKKLFHRSGSRRFSYSTFLRRAMSDVTSFARHPLRRPMFPTTVFAFVQQMSLRRLSSYA</sequence>
<comment type="caution">
    <text evidence="2">The sequence shown here is derived from an EMBL/GenBank/DDBJ whole genome shotgun (WGS) entry which is preliminary data.</text>
</comment>
<evidence type="ECO:0000313" key="3">
    <source>
        <dbReference type="Proteomes" id="UP000327157"/>
    </source>
</evidence>
<evidence type="ECO:0000313" key="2">
    <source>
        <dbReference type="EMBL" id="KAB2608929.1"/>
    </source>
</evidence>
<reference evidence="3" key="2">
    <citation type="submission" date="2019-10" db="EMBL/GenBank/DDBJ databases">
        <title>A de novo genome assembly of a pear dwarfing rootstock.</title>
        <authorList>
            <person name="Wang F."/>
            <person name="Wang J."/>
            <person name="Li S."/>
            <person name="Zhang Y."/>
            <person name="Fang M."/>
            <person name="Ma L."/>
            <person name="Zhao Y."/>
            <person name="Jiang S."/>
        </authorList>
    </citation>
    <scope>NUCLEOTIDE SEQUENCE [LARGE SCALE GENOMIC DNA]</scope>
</reference>
<reference evidence="2 3" key="1">
    <citation type="submission" date="2019-09" db="EMBL/GenBank/DDBJ databases">
        <authorList>
            <person name="Ou C."/>
        </authorList>
    </citation>
    <scope>NUCLEOTIDE SEQUENCE [LARGE SCALE GENOMIC DNA]</scope>
    <source>
        <strain evidence="2">S2</strain>
        <tissue evidence="2">Leaf</tissue>
    </source>
</reference>
<keyword evidence="3" id="KW-1185">Reference proteome</keyword>
<gene>
    <name evidence="2" type="ORF">D8674_012097</name>
</gene>
<name>A0A5N5G0J6_9ROSA</name>
<dbReference type="AlphaFoldDB" id="A0A5N5G0J6"/>
<feature type="region of interest" description="Disordered" evidence="1">
    <location>
        <begin position="77"/>
        <end position="105"/>
    </location>
</feature>
<reference evidence="2 3" key="3">
    <citation type="submission" date="2019-11" db="EMBL/GenBank/DDBJ databases">
        <title>A de novo genome assembly of a pear dwarfing rootstock.</title>
        <authorList>
            <person name="Wang F."/>
            <person name="Wang J."/>
            <person name="Li S."/>
            <person name="Zhang Y."/>
            <person name="Fang M."/>
            <person name="Ma L."/>
            <person name="Zhao Y."/>
            <person name="Jiang S."/>
        </authorList>
    </citation>
    <scope>NUCLEOTIDE SEQUENCE [LARGE SCALE GENOMIC DNA]</scope>
    <source>
        <strain evidence="2">S2</strain>
        <tissue evidence="2">Leaf</tissue>
    </source>
</reference>
<feature type="region of interest" description="Disordered" evidence="1">
    <location>
        <begin position="25"/>
        <end position="51"/>
    </location>
</feature>
<feature type="compositionally biased region" description="Polar residues" evidence="1">
    <location>
        <begin position="27"/>
        <end position="48"/>
    </location>
</feature>
<protein>
    <submittedName>
        <fullName evidence="2">Uncharacterized protein</fullName>
    </submittedName>
</protein>